<protein>
    <submittedName>
        <fullName evidence="3">SrtB family sortase</fullName>
        <ecNumber evidence="3">3.4.22.71</ecNumber>
    </submittedName>
</protein>
<dbReference type="Gene3D" id="2.40.260.10">
    <property type="entry name" value="Sortase"/>
    <property type="match status" value="1"/>
</dbReference>
<evidence type="ECO:0000313" key="3">
    <source>
        <dbReference type="EMBL" id="RGB75919.1"/>
    </source>
</evidence>
<organism evidence="3 4">
    <name type="scientific">Anaerococcus nagyae</name>
    <dbReference type="NCBI Taxonomy" id="1755241"/>
    <lineage>
        <taxon>Bacteria</taxon>
        <taxon>Bacillati</taxon>
        <taxon>Bacillota</taxon>
        <taxon>Tissierellia</taxon>
        <taxon>Tissierellales</taxon>
        <taxon>Peptoniphilaceae</taxon>
        <taxon>Anaerococcus</taxon>
    </lineage>
</organism>
<feature type="active site" description="Proton donor/acceptor" evidence="1">
    <location>
        <position position="135"/>
    </location>
</feature>
<reference evidence="3 4" key="1">
    <citation type="submission" date="2018-08" db="EMBL/GenBank/DDBJ databases">
        <title>A genome reference for cultivated species of the human gut microbiota.</title>
        <authorList>
            <person name="Zou Y."/>
            <person name="Xue W."/>
            <person name="Luo G."/>
        </authorList>
    </citation>
    <scope>NUCLEOTIDE SEQUENCE [LARGE SCALE GENOMIC DNA]</scope>
    <source>
        <strain evidence="3 4">OF01-3</strain>
    </source>
</reference>
<feature type="transmembrane region" description="Helical" evidence="2">
    <location>
        <begin position="14"/>
        <end position="35"/>
    </location>
</feature>
<dbReference type="InterPro" id="IPR009835">
    <property type="entry name" value="SrtB"/>
</dbReference>
<dbReference type="EMBL" id="QVEU01000004">
    <property type="protein sequence ID" value="RGB75919.1"/>
    <property type="molecule type" value="Genomic_DNA"/>
</dbReference>
<evidence type="ECO:0000256" key="2">
    <source>
        <dbReference type="SAM" id="Phobius"/>
    </source>
</evidence>
<feature type="active site" description="Acyl-thioester intermediate" evidence="1">
    <location>
        <position position="229"/>
    </location>
</feature>
<dbReference type="EC" id="3.4.22.71" evidence="3"/>
<dbReference type="CDD" id="cd05826">
    <property type="entry name" value="Sortase_B"/>
    <property type="match status" value="1"/>
</dbReference>
<evidence type="ECO:0000256" key="1">
    <source>
        <dbReference type="PIRSR" id="PIRSR605754-1"/>
    </source>
</evidence>
<accession>A0A3E2THK9</accession>
<proteinExistence type="predicted"/>
<dbReference type="NCBIfam" id="TIGR03064">
    <property type="entry name" value="sortase_srtB"/>
    <property type="match status" value="1"/>
</dbReference>
<dbReference type="RefSeq" id="WP_117521862.1">
    <property type="nucleotide sequence ID" value="NZ_QVEU01000004.1"/>
</dbReference>
<comment type="caution">
    <text evidence="3">The sequence shown here is derived from an EMBL/GenBank/DDBJ whole genome shotgun (WGS) entry which is preliminary data.</text>
</comment>
<dbReference type="OrthoDB" id="9806013at2"/>
<sequence length="251" mass="29062">MQILANISRIGEKILDRIVATILILVMLFAGYSLWNSYMLFRGGFAGDELLKFKPQISENGENPTLWDLMKINEDVVAWVTIDDTNIDHPVVQGEDNMEYINKDVYKKFALSGSIFLDYRNNRDFTDPYSLLYGHHMERGGMFGDVALFEDKKYFDKHKYGTLFLPDKTYRIEIFMVSKIDAYDQIIFNPKTTQSLVQRQNLIDHARKNKLQERDIDIREDKIIALSTCEKATTNGRTIILGVLRPMNGDN</sequence>
<dbReference type="InterPro" id="IPR023365">
    <property type="entry name" value="Sortase_dom-sf"/>
</dbReference>
<evidence type="ECO:0000313" key="4">
    <source>
        <dbReference type="Proteomes" id="UP000261011"/>
    </source>
</evidence>
<keyword evidence="2" id="KW-0472">Membrane</keyword>
<keyword evidence="4" id="KW-1185">Reference proteome</keyword>
<dbReference type="Proteomes" id="UP000261011">
    <property type="component" value="Unassembled WGS sequence"/>
</dbReference>
<keyword evidence="3" id="KW-0378">Hydrolase</keyword>
<dbReference type="SUPFAM" id="SSF63817">
    <property type="entry name" value="Sortase"/>
    <property type="match status" value="1"/>
</dbReference>
<keyword evidence="2" id="KW-0812">Transmembrane</keyword>
<keyword evidence="2" id="KW-1133">Transmembrane helix</keyword>
<dbReference type="AlphaFoldDB" id="A0A3E2THK9"/>
<gene>
    <name evidence="3" type="primary">srtB</name>
    <name evidence="3" type="ORF">DXA39_06250</name>
</gene>
<dbReference type="GO" id="GO:0016787">
    <property type="term" value="F:hydrolase activity"/>
    <property type="evidence" value="ECO:0007669"/>
    <property type="project" value="UniProtKB-KW"/>
</dbReference>
<name>A0A3E2THK9_9FIRM</name>